<comment type="caution">
    <text evidence="4">The sequence shown here is derived from an EMBL/GenBank/DDBJ whole genome shotgun (WGS) entry which is preliminary data.</text>
</comment>
<comment type="similarity">
    <text evidence="3">Belongs to the GRAS family.</text>
</comment>
<keyword evidence="1" id="KW-0805">Transcription regulation</keyword>
<dbReference type="Proteomes" id="UP001454036">
    <property type="component" value="Unassembled WGS sequence"/>
</dbReference>
<accession>A0AAV3RUF8</accession>
<dbReference type="PANTHER" id="PTHR31636">
    <property type="entry name" value="OSJNBA0084A10.13 PROTEIN-RELATED"/>
    <property type="match status" value="1"/>
</dbReference>
<comment type="caution">
    <text evidence="3">Lacks conserved residue(s) required for the propagation of feature annotation.</text>
</comment>
<evidence type="ECO:0000256" key="2">
    <source>
        <dbReference type="ARBA" id="ARBA00023163"/>
    </source>
</evidence>
<keyword evidence="2" id="KW-0804">Transcription</keyword>
<organism evidence="4 5">
    <name type="scientific">Lithospermum erythrorhizon</name>
    <name type="common">Purple gromwell</name>
    <name type="synonym">Lithospermum officinale var. erythrorhizon</name>
    <dbReference type="NCBI Taxonomy" id="34254"/>
    <lineage>
        <taxon>Eukaryota</taxon>
        <taxon>Viridiplantae</taxon>
        <taxon>Streptophyta</taxon>
        <taxon>Embryophyta</taxon>
        <taxon>Tracheophyta</taxon>
        <taxon>Spermatophyta</taxon>
        <taxon>Magnoliopsida</taxon>
        <taxon>eudicotyledons</taxon>
        <taxon>Gunneridae</taxon>
        <taxon>Pentapetalae</taxon>
        <taxon>asterids</taxon>
        <taxon>lamiids</taxon>
        <taxon>Boraginales</taxon>
        <taxon>Boraginaceae</taxon>
        <taxon>Boraginoideae</taxon>
        <taxon>Lithospermeae</taxon>
        <taxon>Lithospermum</taxon>
    </lineage>
</organism>
<name>A0AAV3RUF8_LITER</name>
<dbReference type="InterPro" id="IPR005202">
    <property type="entry name" value="TF_GRAS"/>
</dbReference>
<evidence type="ECO:0000256" key="1">
    <source>
        <dbReference type="ARBA" id="ARBA00023015"/>
    </source>
</evidence>
<dbReference type="AlphaFoldDB" id="A0AAV3RUF8"/>
<evidence type="ECO:0000256" key="3">
    <source>
        <dbReference type="PROSITE-ProRule" id="PRU01191"/>
    </source>
</evidence>
<gene>
    <name evidence="4" type="ORF">LIER_31877</name>
</gene>
<proteinExistence type="inferred from homology"/>
<reference evidence="4 5" key="1">
    <citation type="submission" date="2024-01" db="EMBL/GenBank/DDBJ databases">
        <title>The complete chloroplast genome sequence of Lithospermum erythrorhizon: insights into the phylogenetic relationship among Boraginaceae species and the maternal lineages of purple gromwells.</title>
        <authorList>
            <person name="Okada T."/>
            <person name="Watanabe K."/>
        </authorList>
    </citation>
    <scope>NUCLEOTIDE SEQUENCE [LARGE SCALE GENOMIC DNA]</scope>
</reference>
<evidence type="ECO:0000313" key="4">
    <source>
        <dbReference type="EMBL" id="GAA0184589.1"/>
    </source>
</evidence>
<dbReference type="Pfam" id="PF03514">
    <property type="entry name" value="GRAS"/>
    <property type="match status" value="1"/>
</dbReference>
<keyword evidence="5" id="KW-1185">Reference proteome</keyword>
<evidence type="ECO:0000313" key="5">
    <source>
        <dbReference type="Proteomes" id="UP001454036"/>
    </source>
</evidence>
<sequence length="306" mass="34729">MENPQAETIKVVKELSGISCSMEMPRYSLVSRKLLKIYSEKKKSSSQNSDAIYIPGSVFVDHSCTSPEDMENIELVLWLQDCAKKVADQEFNRARRLLKICGRDASQTGNPMQRIVYYFVEALKEKIDREIGLILPRREYEKPMDAEKVLTRQLHAMFSLKNKLPVSSITHLIGIQSVLDNVTSAKKIHLIDLGIKSGSHFTVLLQSLAVWKECAVELLKITVVGTSRARLEWIGKQLLSFAQNMKVPFQFSFKVIESDMKDLKEEHFGLENGEVVAVYCSLRLWSMLAFPGHIEVLLGVINKLNP</sequence>
<dbReference type="EMBL" id="BAABME010012007">
    <property type="protein sequence ID" value="GAA0184589.1"/>
    <property type="molecule type" value="Genomic_DNA"/>
</dbReference>
<protein>
    <submittedName>
        <fullName evidence="4">Uncharacterized protein</fullName>
    </submittedName>
</protein>
<dbReference type="PROSITE" id="PS50985">
    <property type="entry name" value="GRAS"/>
    <property type="match status" value="1"/>
</dbReference>